<gene>
    <name evidence="2" type="ORF">BB451_07150</name>
</gene>
<feature type="compositionally biased region" description="Polar residues" evidence="1">
    <location>
        <begin position="77"/>
        <end position="87"/>
    </location>
</feature>
<accession>A0AB73QUD3</accession>
<feature type="compositionally biased region" description="Basic and acidic residues" evidence="1">
    <location>
        <begin position="64"/>
        <end position="73"/>
    </location>
</feature>
<name>A0AB73QUD3_HELPX</name>
<feature type="compositionally biased region" description="Basic and acidic residues" evidence="1">
    <location>
        <begin position="88"/>
        <end position="101"/>
    </location>
</feature>
<organism evidence="2 3">
    <name type="scientific">Helicobacter pylori</name>
    <name type="common">Campylobacter pylori</name>
    <dbReference type="NCBI Taxonomy" id="210"/>
    <lineage>
        <taxon>Bacteria</taxon>
        <taxon>Pseudomonadati</taxon>
        <taxon>Campylobacterota</taxon>
        <taxon>Epsilonproteobacteria</taxon>
        <taxon>Campylobacterales</taxon>
        <taxon>Helicobacteraceae</taxon>
        <taxon>Helicobacter</taxon>
    </lineage>
</organism>
<feature type="region of interest" description="Disordered" evidence="1">
    <location>
        <begin position="26"/>
        <end position="101"/>
    </location>
</feature>
<evidence type="ECO:0000313" key="3">
    <source>
        <dbReference type="Proteomes" id="UP000220469"/>
    </source>
</evidence>
<feature type="compositionally biased region" description="Basic residues" evidence="1">
    <location>
        <begin position="47"/>
        <end position="62"/>
    </location>
</feature>
<reference evidence="2 3" key="1">
    <citation type="journal article" date="2017" name="Gut Pathog.">
        <title>Phylogenomics of Colombian Helicobacter pylori isolates.</title>
        <authorList>
            <person name="Gutierrez-Escobar A.J."/>
            <person name="Trujillo E."/>
            <person name="Acevedo O."/>
            <person name="Bravo M.M."/>
        </authorList>
    </citation>
    <scope>NUCLEOTIDE SEQUENCE [LARGE SCALE GENOMIC DNA]</scope>
    <source>
        <strain evidence="2 3">3076</strain>
    </source>
</reference>
<proteinExistence type="predicted"/>
<sequence length="101" mass="11332">MRQTRETATSFKEFKEITQSIQAYQTQMQTHENANTSELTHKETLKPKGRAQAKKGALKPTKKAFSEREKTAFSDKASANKSQQTKQGLKEAKEKGGNNEA</sequence>
<protein>
    <recommendedName>
        <fullName evidence="4">DUF874 family protein</fullName>
    </recommendedName>
</protein>
<dbReference type="EMBL" id="MBGM01000011">
    <property type="protein sequence ID" value="PDW29565.1"/>
    <property type="molecule type" value="Genomic_DNA"/>
</dbReference>
<feature type="compositionally biased region" description="Polar residues" evidence="1">
    <location>
        <begin position="26"/>
        <end position="38"/>
    </location>
</feature>
<evidence type="ECO:0008006" key="4">
    <source>
        <dbReference type="Google" id="ProtNLM"/>
    </source>
</evidence>
<dbReference type="Proteomes" id="UP000220469">
    <property type="component" value="Unassembled WGS sequence"/>
</dbReference>
<dbReference type="AlphaFoldDB" id="A0AB73QUD3"/>
<evidence type="ECO:0000313" key="2">
    <source>
        <dbReference type="EMBL" id="PDW29565.1"/>
    </source>
</evidence>
<comment type="caution">
    <text evidence="2">The sequence shown here is derived from an EMBL/GenBank/DDBJ whole genome shotgun (WGS) entry which is preliminary data.</text>
</comment>
<evidence type="ECO:0000256" key="1">
    <source>
        <dbReference type="SAM" id="MobiDB-lite"/>
    </source>
</evidence>